<dbReference type="AlphaFoldDB" id="A0A420RIS5"/>
<organism evidence="1 2">
    <name type="scientific">Gibberella intermedia</name>
    <name type="common">Bulb rot disease fungus</name>
    <name type="synonym">Fusarium proliferatum</name>
    <dbReference type="NCBI Taxonomy" id="948311"/>
    <lineage>
        <taxon>Eukaryota</taxon>
        <taxon>Fungi</taxon>
        <taxon>Dikarya</taxon>
        <taxon>Ascomycota</taxon>
        <taxon>Pezizomycotina</taxon>
        <taxon>Sordariomycetes</taxon>
        <taxon>Hypocreomycetidae</taxon>
        <taxon>Hypocreales</taxon>
        <taxon>Nectriaceae</taxon>
        <taxon>Fusarium</taxon>
        <taxon>Fusarium fujikuroi species complex</taxon>
    </lineage>
</organism>
<accession>A0A420RIS5</accession>
<dbReference type="Proteomes" id="UP000283569">
    <property type="component" value="Unassembled WGS sequence"/>
</dbReference>
<sequence>MASSVDGGATVSLHFNDMAEAEAWFVEITDQYDAALVDKSPNLQEPLVDKTANLQDLPAALSDDDRLRLRSDVARAIWDVMREYEDRCDHALEDVEPKHQMAKPSERDIDAAGELLSLMNDLSSGYCPWDGDEDATYFDPDDRKHLRRLYDVLDSLLDRAPGFTDRVIGGMCYVICWDRNEILDPADDCLALHPDLLAGLRLLQAQRADFLPRLEREARATVASTIEAACARHLAEMRLSSDLAAIQRTTPYFRLP</sequence>
<evidence type="ECO:0000313" key="2">
    <source>
        <dbReference type="Proteomes" id="UP000283569"/>
    </source>
</evidence>
<comment type="caution">
    <text evidence="1">The sequence shown here is derived from an EMBL/GenBank/DDBJ whole genome shotgun (WGS) entry which is preliminary data.</text>
</comment>
<gene>
    <name evidence="1" type="ORF">BFJ72_g15313</name>
</gene>
<evidence type="ECO:0000313" key="1">
    <source>
        <dbReference type="EMBL" id="RKL16918.1"/>
    </source>
</evidence>
<name>A0A420RIS5_GIBIN</name>
<proteinExistence type="predicted"/>
<reference evidence="1 2" key="1">
    <citation type="journal article" date="2018" name="Sci. Rep.">
        <title>Characterisation of pathogen-specific regions and novel effector candidates in Fusarium oxysporum f. sp. cepae.</title>
        <authorList>
            <person name="Armitage A.D."/>
            <person name="Taylor A."/>
            <person name="Sobczyk M.K."/>
            <person name="Baxter L."/>
            <person name="Greenfield B.P."/>
            <person name="Bates H.J."/>
            <person name="Wilson F."/>
            <person name="Jackson A.C."/>
            <person name="Ott S."/>
            <person name="Harrison R.J."/>
            <person name="Clarkson J.P."/>
        </authorList>
    </citation>
    <scope>NUCLEOTIDE SEQUENCE [LARGE SCALE GENOMIC DNA]</scope>
    <source>
        <strain evidence="1 2">Fp_A8</strain>
    </source>
</reference>
<protein>
    <submittedName>
        <fullName evidence="1">Uncharacterized protein</fullName>
    </submittedName>
</protein>
<dbReference type="EMBL" id="MRDB01000296">
    <property type="protein sequence ID" value="RKL16918.1"/>
    <property type="molecule type" value="Genomic_DNA"/>
</dbReference>